<keyword evidence="7" id="KW-0436">Ligase</keyword>
<feature type="transmembrane region" description="Helical" evidence="5">
    <location>
        <begin position="215"/>
        <end position="245"/>
    </location>
</feature>
<accession>A0A6A7Y5U9</accession>
<organism evidence="7 8">
    <name type="scientific">Segnochrobactrum spirostomi</name>
    <dbReference type="NCBI Taxonomy" id="2608987"/>
    <lineage>
        <taxon>Bacteria</taxon>
        <taxon>Pseudomonadati</taxon>
        <taxon>Pseudomonadota</taxon>
        <taxon>Alphaproteobacteria</taxon>
        <taxon>Hyphomicrobiales</taxon>
        <taxon>Segnochrobactraceae</taxon>
        <taxon>Segnochrobactrum</taxon>
    </lineage>
</organism>
<feature type="transmembrane region" description="Helical" evidence="5">
    <location>
        <begin position="387"/>
        <end position="408"/>
    </location>
</feature>
<dbReference type="GO" id="GO:0016874">
    <property type="term" value="F:ligase activity"/>
    <property type="evidence" value="ECO:0007669"/>
    <property type="project" value="UniProtKB-KW"/>
</dbReference>
<dbReference type="AlphaFoldDB" id="A0A6A7Y5U9"/>
<keyword evidence="4 5" id="KW-0472">Membrane</keyword>
<keyword evidence="8" id="KW-1185">Reference proteome</keyword>
<dbReference type="PANTHER" id="PTHR37422">
    <property type="entry name" value="TEICHURONIC ACID BIOSYNTHESIS PROTEIN TUAE"/>
    <property type="match status" value="1"/>
</dbReference>
<comment type="caution">
    <text evidence="7">The sequence shown here is derived from an EMBL/GenBank/DDBJ whole genome shotgun (WGS) entry which is preliminary data.</text>
</comment>
<dbReference type="Proteomes" id="UP000332515">
    <property type="component" value="Unassembled WGS sequence"/>
</dbReference>
<dbReference type="Pfam" id="PF04932">
    <property type="entry name" value="Wzy_C"/>
    <property type="match status" value="1"/>
</dbReference>
<feature type="transmembrane region" description="Helical" evidence="5">
    <location>
        <begin position="192"/>
        <end position="208"/>
    </location>
</feature>
<feature type="domain" description="O-antigen ligase-related" evidence="6">
    <location>
        <begin position="220"/>
        <end position="362"/>
    </location>
</feature>
<feature type="transmembrane region" description="Helical" evidence="5">
    <location>
        <begin position="257"/>
        <end position="275"/>
    </location>
</feature>
<feature type="transmembrane region" description="Helical" evidence="5">
    <location>
        <begin position="88"/>
        <end position="107"/>
    </location>
</feature>
<name>A0A6A7Y5U9_9HYPH</name>
<evidence type="ECO:0000256" key="5">
    <source>
        <dbReference type="SAM" id="Phobius"/>
    </source>
</evidence>
<gene>
    <name evidence="7" type="ORF">F0357_12580</name>
</gene>
<evidence type="ECO:0000256" key="1">
    <source>
        <dbReference type="ARBA" id="ARBA00004141"/>
    </source>
</evidence>
<evidence type="ECO:0000256" key="3">
    <source>
        <dbReference type="ARBA" id="ARBA00022989"/>
    </source>
</evidence>
<feature type="transmembrane region" description="Helical" evidence="5">
    <location>
        <begin position="346"/>
        <end position="367"/>
    </location>
</feature>
<feature type="transmembrane region" description="Helical" evidence="5">
    <location>
        <begin position="140"/>
        <end position="161"/>
    </location>
</feature>
<feature type="transmembrane region" description="Helical" evidence="5">
    <location>
        <begin position="113"/>
        <end position="133"/>
    </location>
</feature>
<protein>
    <submittedName>
        <fullName evidence="7">O-antigen ligase family protein</fullName>
    </submittedName>
</protein>
<proteinExistence type="predicted"/>
<evidence type="ECO:0000259" key="6">
    <source>
        <dbReference type="Pfam" id="PF04932"/>
    </source>
</evidence>
<feature type="transmembrane region" description="Helical" evidence="5">
    <location>
        <begin position="63"/>
        <end position="81"/>
    </location>
</feature>
<dbReference type="InterPro" id="IPR007016">
    <property type="entry name" value="O-antigen_ligase-rel_domated"/>
</dbReference>
<evidence type="ECO:0000256" key="2">
    <source>
        <dbReference type="ARBA" id="ARBA00022692"/>
    </source>
</evidence>
<sequence length="444" mass="45782">MIRGGERPNPARPSPSIATAVRPAVAPAHAVQLAVFFTFVAAGGMPWVDRSGDYAAFEAGPRFALFYAGCALAAGLAALAAPARMAALVPLPLVLLVGWCGLTIAASPVPETALRTLAATVAAMGACAALVAGAPAPSRLFRGMLAILLLLLAADYATVILRPDLGIHAASDGLEPNNAGAWRGFHLHKNNAGMLSVAGVLLVLGLFGRSRPVAALAIAAPFAAFAVLSVAKTAMIAAAVALLVAPAVVGPWSPTRRAVLVCGALAALAVAIMFVDDELRGPLLLALFGDETLTGRLPIWRFLLGFAADHPWFGGGYASLWEIGDAAPARSAPDVFLHRVANAHSAYLDVLASLGVPGLAFTLVAFVAVPAARLARVRFSAEDRPALIVATSLWLFGLVAGLTTPVFLQKIRIEWIVFLTGYFALLRMTGPGVVRPGDDAGAPP</sequence>
<evidence type="ECO:0000313" key="8">
    <source>
        <dbReference type="Proteomes" id="UP000332515"/>
    </source>
</evidence>
<dbReference type="PANTHER" id="PTHR37422:SF21">
    <property type="entry name" value="EXOQ-LIKE PROTEIN"/>
    <property type="match status" value="1"/>
</dbReference>
<dbReference type="RefSeq" id="WP_153482088.1">
    <property type="nucleotide sequence ID" value="NZ_VWNA01000001.1"/>
</dbReference>
<reference evidence="7 8" key="1">
    <citation type="submission" date="2019-09" db="EMBL/GenBank/DDBJ databases">
        <title>Segnochrobactrum spirostomi gen. nov., sp. nov., isolated from the ciliate Spirostomum cf. yagiui and description of a novel family, Segnochrobactraceae fam. nov. within the order Rhizobiales of the class Alphaproteobacteria.</title>
        <authorList>
            <person name="Akter S."/>
            <person name="Shazib S.U.A."/>
            <person name="Shin M.K."/>
        </authorList>
    </citation>
    <scope>NUCLEOTIDE SEQUENCE [LARGE SCALE GENOMIC DNA]</scope>
    <source>
        <strain evidence="7 8">Sp-1</strain>
    </source>
</reference>
<keyword evidence="3 5" id="KW-1133">Transmembrane helix</keyword>
<evidence type="ECO:0000256" key="4">
    <source>
        <dbReference type="ARBA" id="ARBA00023136"/>
    </source>
</evidence>
<keyword evidence="2 5" id="KW-0812">Transmembrane</keyword>
<comment type="subcellular location">
    <subcellularLocation>
        <location evidence="1">Membrane</location>
        <topology evidence="1">Multi-pass membrane protein</topology>
    </subcellularLocation>
</comment>
<feature type="transmembrane region" description="Helical" evidence="5">
    <location>
        <begin position="21"/>
        <end position="43"/>
    </location>
</feature>
<evidence type="ECO:0000313" key="7">
    <source>
        <dbReference type="EMBL" id="MQT13461.1"/>
    </source>
</evidence>
<dbReference type="EMBL" id="VWNA01000001">
    <property type="protein sequence ID" value="MQT13461.1"/>
    <property type="molecule type" value="Genomic_DNA"/>
</dbReference>
<dbReference type="InterPro" id="IPR051533">
    <property type="entry name" value="WaaL-like"/>
</dbReference>
<dbReference type="GO" id="GO:0016020">
    <property type="term" value="C:membrane"/>
    <property type="evidence" value="ECO:0007669"/>
    <property type="project" value="UniProtKB-SubCell"/>
</dbReference>